<organism evidence="1 2">
    <name type="scientific">Streptomyces paromomycinus</name>
    <name type="common">Streptomyces rimosus subsp. paromomycinus</name>
    <dbReference type="NCBI Taxonomy" id="92743"/>
    <lineage>
        <taxon>Bacteria</taxon>
        <taxon>Bacillati</taxon>
        <taxon>Actinomycetota</taxon>
        <taxon>Actinomycetes</taxon>
        <taxon>Kitasatosporales</taxon>
        <taxon>Streptomycetaceae</taxon>
        <taxon>Streptomyces</taxon>
    </lineage>
</organism>
<dbReference type="EMBL" id="BHZD01000001">
    <property type="protein sequence ID" value="GCD48245.1"/>
    <property type="molecule type" value="Genomic_DNA"/>
</dbReference>
<name>A0A401WFY4_STREY</name>
<gene>
    <name evidence="1" type="ORF">GKJPGBOP_08041</name>
</gene>
<keyword evidence="2" id="KW-1185">Reference proteome</keyword>
<sequence length="73" mass="7824">MAGEDTISRHVRTQAYRAGTDPGCHSCRPRSAQGQAVIVLEITFGFSEPIDEVAAVGDCRVVAEEQVVDLLPP</sequence>
<evidence type="ECO:0000313" key="2">
    <source>
        <dbReference type="Proteomes" id="UP000286746"/>
    </source>
</evidence>
<dbReference type="Proteomes" id="UP000286746">
    <property type="component" value="Unassembled WGS sequence"/>
</dbReference>
<reference evidence="1 2" key="1">
    <citation type="submission" date="2018-11" db="EMBL/GenBank/DDBJ databases">
        <title>Whole genome sequence of Streptomyces paromomycinus NBRC 15454(T).</title>
        <authorList>
            <person name="Komaki H."/>
            <person name="Tamura T."/>
        </authorList>
    </citation>
    <scope>NUCLEOTIDE SEQUENCE [LARGE SCALE GENOMIC DNA]</scope>
    <source>
        <strain evidence="1 2">NBRC 15454</strain>
    </source>
</reference>
<comment type="caution">
    <text evidence="1">The sequence shown here is derived from an EMBL/GenBank/DDBJ whole genome shotgun (WGS) entry which is preliminary data.</text>
</comment>
<evidence type="ECO:0000313" key="1">
    <source>
        <dbReference type="EMBL" id="GCD48245.1"/>
    </source>
</evidence>
<protein>
    <submittedName>
        <fullName evidence="1">Uncharacterized protein</fullName>
    </submittedName>
</protein>
<proteinExistence type="predicted"/>
<dbReference type="AlphaFoldDB" id="A0A401WFY4"/>
<accession>A0A401WFY4</accession>